<comment type="catalytic activity">
    <reaction evidence="20">
        <text>[GlcNAc-(1-&gt;4)-Mur2Ac(oyl-L-Ala-gamma-D-Glu-L-Lys-D-Ala-D-Ala)](n)-di-trans,octa-cis-undecaprenyl diphosphate + beta-D-GlcNAc-(1-&gt;4)-Mur2Ac(oyl-L-Ala-gamma-D-Glu-L-Lys-D-Ala-D-Ala)-di-trans,octa-cis-undecaprenyl diphosphate = [GlcNAc-(1-&gt;4)-Mur2Ac(oyl-L-Ala-gamma-D-Glu-L-Lys-D-Ala-D-Ala)](n+1)-di-trans,octa-cis-undecaprenyl diphosphate + di-trans,octa-cis-undecaprenyl diphosphate + H(+)</text>
        <dbReference type="Rhea" id="RHEA:23708"/>
        <dbReference type="Rhea" id="RHEA-COMP:9602"/>
        <dbReference type="Rhea" id="RHEA-COMP:9603"/>
        <dbReference type="ChEBI" id="CHEBI:15378"/>
        <dbReference type="ChEBI" id="CHEBI:58405"/>
        <dbReference type="ChEBI" id="CHEBI:60033"/>
        <dbReference type="ChEBI" id="CHEBI:78435"/>
        <dbReference type="EC" id="2.4.99.28"/>
    </reaction>
</comment>
<evidence type="ECO:0000256" key="4">
    <source>
        <dbReference type="ARBA" id="ARBA00022618"/>
    </source>
</evidence>
<feature type="transmembrane region" description="Helical" evidence="21">
    <location>
        <begin position="37"/>
        <end position="56"/>
    </location>
</feature>
<keyword evidence="11 21" id="KW-0472">Membrane</keyword>
<keyword evidence="8" id="KW-0133">Cell shape</keyword>
<keyword evidence="12" id="KW-0131">Cell cycle</keyword>
<evidence type="ECO:0000256" key="12">
    <source>
        <dbReference type="ARBA" id="ARBA00023306"/>
    </source>
</evidence>
<dbReference type="PATRIC" id="fig|1618580.3.peg.248"/>
<keyword evidence="9" id="KW-0573">Peptidoglycan synthesis</keyword>
<evidence type="ECO:0000256" key="19">
    <source>
        <dbReference type="ARBA" id="ARBA00044770"/>
    </source>
</evidence>
<feature type="transmembrane region" description="Helical" evidence="21">
    <location>
        <begin position="63"/>
        <end position="81"/>
    </location>
</feature>
<dbReference type="GO" id="GO:0051301">
    <property type="term" value="P:cell division"/>
    <property type="evidence" value="ECO:0007669"/>
    <property type="project" value="UniProtKB-KW"/>
</dbReference>
<evidence type="ECO:0000256" key="2">
    <source>
        <dbReference type="ARBA" id="ARBA00004752"/>
    </source>
</evidence>
<keyword evidence="3" id="KW-1003">Cell membrane</keyword>
<dbReference type="EMBL" id="LCHL01000020">
    <property type="protein sequence ID" value="KKT32658.1"/>
    <property type="molecule type" value="Genomic_DNA"/>
</dbReference>
<evidence type="ECO:0000256" key="7">
    <source>
        <dbReference type="ARBA" id="ARBA00022692"/>
    </source>
</evidence>
<evidence type="ECO:0000256" key="13">
    <source>
        <dbReference type="ARBA" id="ARBA00023316"/>
    </source>
</evidence>
<comment type="caution">
    <text evidence="22">The sequence shown here is derived from an EMBL/GenBank/DDBJ whole genome shotgun (WGS) entry which is preliminary data.</text>
</comment>
<dbReference type="GO" id="GO:0008360">
    <property type="term" value="P:regulation of cell shape"/>
    <property type="evidence" value="ECO:0007669"/>
    <property type="project" value="UniProtKB-KW"/>
</dbReference>
<gene>
    <name evidence="22" type="ORF">UW21_C0020G0006</name>
</gene>
<evidence type="ECO:0000256" key="16">
    <source>
        <dbReference type="ARBA" id="ARBA00038053"/>
    </source>
</evidence>
<organism evidence="22 23">
    <name type="scientific">Candidatus Woesebacteria bacterium GW2011_GWB1_44_11b</name>
    <dbReference type="NCBI Taxonomy" id="1618580"/>
    <lineage>
        <taxon>Bacteria</taxon>
        <taxon>Candidatus Woeseibacteriota</taxon>
    </lineage>
</organism>
<evidence type="ECO:0000256" key="1">
    <source>
        <dbReference type="ARBA" id="ARBA00004651"/>
    </source>
</evidence>
<keyword evidence="10 21" id="KW-1133">Transmembrane helix</keyword>
<evidence type="ECO:0000256" key="17">
    <source>
        <dbReference type="ARBA" id="ARBA00041185"/>
    </source>
</evidence>
<dbReference type="InterPro" id="IPR013437">
    <property type="entry name" value="FtsW"/>
</dbReference>
<evidence type="ECO:0000256" key="15">
    <source>
        <dbReference type="ARBA" id="ARBA00033270"/>
    </source>
</evidence>
<evidence type="ECO:0000256" key="21">
    <source>
        <dbReference type="SAM" id="Phobius"/>
    </source>
</evidence>
<feature type="transmembrane region" description="Helical" evidence="21">
    <location>
        <begin position="317"/>
        <end position="338"/>
    </location>
</feature>
<comment type="similarity">
    <text evidence="16">Belongs to the SEDS family. FtsW subfamily.</text>
</comment>
<dbReference type="InterPro" id="IPR001182">
    <property type="entry name" value="FtsW/RodA"/>
</dbReference>
<dbReference type="GO" id="GO:0008955">
    <property type="term" value="F:peptidoglycan glycosyltransferase activity"/>
    <property type="evidence" value="ECO:0007669"/>
    <property type="project" value="UniProtKB-EC"/>
</dbReference>
<feature type="transmembrane region" description="Helical" evidence="21">
    <location>
        <begin position="289"/>
        <end position="311"/>
    </location>
</feature>
<evidence type="ECO:0000256" key="8">
    <source>
        <dbReference type="ARBA" id="ARBA00022960"/>
    </source>
</evidence>
<dbReference type="GO" id="GO:0005886">
    <property type="term" value="C:plasma membrane"/>
    <property type="evidence" value="ECO:0007669"/>
    <property type="project" value="UniProtKB-SubCell"/>
</dbReference>
<feature type="transmembrane region" description="Helical" evidence="21">
    <location>
        <begin position="204"/>
        <end position="223"/>
    </location>
</feature>
<feature type="transmembrane region" description="Helical" evidence="21">
    <location>
        <begin position="243"/>
        <end position="268"/>
    </location>
</feature>
<keyword evidence="13" id="KW-0961">Cell wall biogenesis/degradation</keyword>
<dbReference type="GO" id="GO:0009252">
    <property type="term" value="P:peptidoglycan biosynthetic process"/>
    <property type="evidence" value="ECO:0007669"/>
    <property type="project" value="UniProtKB-KW"/>
</dbReference>
<keyword evidence="7 21" id="KW-0812">Transmembrane</keyword>
<evidence type="ECO:0000256" key="20">
    <source>
        <dbReference type="ARBA" id="ARBA00049902"/>
    </source>
</evidence>
<dbReference type="GO" id="GO:0071555">
    <property type="term" value="P:cell wall organization"/>
    <property type="evidence" value="ECO:0007669"/>
    <property type="project" value="UniProtKB-KW"/>
</dbReference>
<evidence type="ECO:0000256" key="9">
    <source>
        <dbReference type="ARBA" id="ARBA00022984"/>
    </source>
</evidence>
<sequence length="346" mass="37223">MAVFLTVLGFIAIADVSAPQAQAYFSDSFYFVKQQILWGVFGFLALLVAANIHYSFWRRLAPVLFGVSILLLVLVLIPGLGTKALGARRWINFGSFSLQPSEIVKLTTALFFAWLADKKKSLRWYAVSLGLVGALIMLQPDLGTTMVVFVIGFTQMLVAGIPLLLMGGLVLVAGALGSVLIFLSDYRKERLITFLKGTTEPLGSSYHVRQILIALGSGGLLGVGLGQSRQKYLFLPEAATDSVFAIVAEEIGFVGSTILIVIFTVFTYKILKVASRSPDIFSSTLSLGIGAWIGGQVFLNLGSMLAIVPLTGIPLPFFSYGGSSLTMVLFGVGIILNISKYGTSKR</sequence>
<dbReference type="Proteomes" id="UP000034192">
    <property type="component" value="Unassembled WGS sequence"/>
</dbReference>
<keyword evidence="5" id="KW-0328">Glycosyltransferase</keyword>
<evidence type="ECO:0000256" key="10">
    <source>
        <dbReference type="ARBA" id="ARBA00022989"/>
    </source>
</evidence>
<dbReference type="NCBIfam" id="TIGR02614">
    <property type="entry name" value="ftsW"/>
    <property type="match status" value="1"/>
</dbReference>
<evidence type="ECO:0000256" key="5">
    <source>
        <dbReference type="ARBA" id="ARBA00022676"/>
    </source>
</evidence>
<dbReference type="GO" id="GO:0032153">
    <property type="term" value="C:cell division site"/>
    <property type="evidence" value="ECO:0007669"/>
    <property type="project" value="TreeGrafter"/>
</dbReference>
<keyword evidence="4 22" id="KW-0132">Cell division</keyword>
<dbReference type="GO" id="GO:0015648">
    <property type="term" value="F:lipid-linked peptidoglycan transporter activity"/>
    <property type="evidence" value="ECO:0007669"/>
    <property type="project" value="TreeGrafter"/>
</dbReference>
<keyword evidence="6" id="KW-0808">Transferase</keyword>
<evidence type="ECO:0000313" key="22">
    <source>
        <dbReference type="EMBL" id="KKT32658.1"/>
    </source>
</evidence>
<evidence type="ECO:0000256" key="18">
    <source>
        <dbReference type="ARBA" id="ARBA00041418"/>
    </source>
</evidence>
<dbReference type="PANTHER" id="PTHR30474:SF2">
    <property type="entry name" value="PEPTIDOGLYCAN GLYCOSYLTRANSFERASE FTSW-RELATED"/>
    <property type="match status" value="1"/>
</dbReference>
<feature type="transmembrane region" description="Helical" evidence="21">
    <location>
        <begin position="93"/>
        <end position="115"/>
    </location>
</feature>
<evidence type="ECO:0000256" key="6">
    <source>
        <dbReference type="ARBA" id="ARBA00022679"/>
    </source>
</evidence>
<evidence type="ECO:0000256" key="11">
    <source>
        <dbReference type="ARBA" id="ARBA00023136"/>
    </source>
</evidence>
<comment type="pathway">
    <text evidence="2">Cell wall biogenesis; peptidoglycan biosynthesis.</text>
</comment>
<evidence type="ECO:0000313" key="23">
    <source>
        <dbReference type="Proteomes" id="UP000034192"/>
    </source>
</evidence>
<name>A0A0G1GE95_9BACT</name>
<protein>
    <recommendedName>
        <fullName evidence="17">Probable peptidoglycan glycosyltransferase FtsW</fullName>
        <ecNumber evidence="19">2.4.99.28</ecNumber>
    </recommendedName>
    <alternativeName>
        <fullName evidence="18">Cell division protein FtsW</fullName>
    </alternativeName>
    <alternativeName>
        <fullName evidence="15">Cell wall polymerase</fullName>
    </alternativeName>
    <alternativeName>
        <fullName evidence="14">Peptidoglycan polymerase</fullName>
    </alternativeName>
</protein>
<dbReference type="Pfam" id="PF01098">
    <property type="entry name" value="FTSW_RODA_SPOVE"/>
    <property type="match status" value="1"/>
</dbReference>
<accession>A0A0G1GE95</accession>
<proteinExistence type="inferred from homology"/>
<dbReference type="PANTHER" id="PTHR30474">
    <property type="entry name" value="CELL CYCLE PROTEIN"/>
    <property type="match status" value="1"/>
</dbReference>
<dbReference type="EC" id="2.4.99.28" evidence="19"/>
<evidence type="ECO:0000256" key="3">
    <source>
        <dbReference type="ARBA" id="ARBA00022475"/>
    </source>
</evidence>
<reference evidence="22 23" key="1">
    <citation type="journal article" date="2015" name="Nature">
        <title>rRNA introns, odd ribosomes, and small enigmatic genomes across a large radiation of phyla.</title>
        <authorList>
            <person name="Brown C.T."/>
            <person name="Hug L.A."/>
            <person name="Thomas B.C."/>
            <person name="Sharon I."/>
            <person name="Castelle C.J."/>
            <person name="Singh A."/>
            <person name="Wilkins M.J."/>
            <person name="Williams K.H."/>
            <person name="Banfield J.F."/>
        </authorList>
    </citation>
    <scope>NUCLEOTIDE SEQUENCE [LARGE SCALE GENOMIC DNA]</scope>
</reference>
<feature type="transmembrane region" description="Helical" evidence="21">
    <location>
        <begin position="159"/>
        <end position="183"/>
    </location>
</feature>
<dbReference type="AlphaFoldDB" id="A0A0G1GE95"/>
<evidence type="ECO:0000256" key="14">
    <source>
        <dbReference type="ARBA" id="ARBA00032370"/>
    </source>
</evidence>
<comment type="subcellular location">
    <subcellularLocation>
        <location evidence="1">Cell membrane</location>
        <topology evidence="1">Multi-pass membrane protein</topology>
    </subcellularLocation>
</comment>